<evidence type="ECO:0000313" key="2">
    <source>
        <dbReference type="Proteomes" id="UP001359559"/>
    </source>
</evidence>
<gene>
    <name evidence="1" type="ORF">RJT34_28564</name>
</gene>
<comment type="caution">
    <text evidence="1">The sequence shown here is derived from an EMBL/GenBank/DDBJ whole genome shotgun (WGS) entry which is preliminary data.</text>
</comment>
<protein>
    <submittedName>
        <fullName evidence="1">Uncharacterized protein</fullName>
    </submittedName>
</protein>
<dbReference type="Proteomes" id="UP001359559">
    <property type="component" value="Unassembled WGS sequence"/>
</dbReference>
<reference evidence="1 2" key="1">
    <citation type="submission" date="2024-01" db="EMBL/GenBank/DDBJ databases">
        <title>The genomes of 5 underutilized Papilionoideae crops provide insights into root nodulation and disease resistance.</title>
        <authorList>
            <person name="Yuan L."/>
        </authorList>
    </citation>
    <scope>NUCLEOTIDE SEQUENCE [LARGE SCALE GENOMIC DNA]</scope>
    <source>
        <strain evidence="1">LY-2023</strain>
        <tissue evidence="1">Leaf</tissue>
    </source>
</reference>
<keyword evidence="2" id="KW-1185">Reference proteome</keyword>
<evidence type="ECO:0000313" key="1">
    <source>
        <dbReference type="EMBL" id="KAK7272142.1"/>
    </source>
</evidence>
<accession>A0AAN9F8X2</accession>
<sequence>MRGDICITININFCSIKIIPPEKMNDRFAQGNSLTHIIDLMEQEQLVKVGIQGRAGRKRVTKSLVIVNTSPIGNTAPFKFELVINKFRTEVDGGWSYDFTPVTSPAFGIPLLAVKLGIGVGEKGTQCNEEDNAQRTSILSCLSDSVEKRGQASDLISCGLS</sequence>
<proteinExistence type="predicted"/>
<name>A0AAN9F8X2_CLITE</name>
<dbReference type="EMBL" id="JAYKXN010000007">
    <property type="protein sequence ID" value="KAK7272142.1"/>
    <property type="molecule type" value="Genomic_DNA"/>
</dbReference>
<dbReference type="AlphaFoldDB" id="A0AAN9F8X2"/>
<organism evidence="1 2">
    <name type="scientific">Clitoria ternatea</name>
    <name type="common">Butterfly pea</name>
    <dbReference type="NCBI Taxonomy" id="43366"/>
    <lineage>
        <taxon>Eukaryota</taxon>
        <taxon>Viridiplantae</taxon>
        <taxon>Streptophyta</taxon>
        <taxon>Embryophyta</taxon>
        <taxon>Tracheophyta</taxon>
        <taxon>Spermatophyta</taxon>
        <taxon>Magnoliopsida</taxon>
        <taxon>eudicotyledons</taxon>
        <taxon>Gunneridae</taxon>
        <taxon>Pentapetalae</taxon>
        <taxon>rosids</taxon>
        <taxon>fabids</taxon>
        <taxon>Fabales</taxon>
        <taxon>Fabaceae</taxon>
        <taxon>Papilionoideae</taxon>
        <taxon>50 kb inversion clade</taxon>
        <taxon>NPAAA clade</taxon>
        <taxon>indigoferoid/millettioid clade</taxon>
        <taxon>Phaseoleae</taxon>
        <taxon>Clitoria</taxon>
    </lineage>
</organism>